<dbReference type="Gene3D" id="3.30.70.260">
    <property type="match status" value="1"/>
</dbReference>
<reference evidence="4" key="2">
    <citation type="submission" date="2025-08" db="UniProtKB">
        <authorList>
            <consortium name="RefSeq"/>
        </authorList>
    </citation>
    <scope>IDENTIFICATION</scope>
</reference>
<dbReference type="PANTHER" id="PTHR36357:SF1">
    <property type="entry name" value="OS03G0148300 PROTEIN"/>
    <property type="match status" value="1"/>
</dbReference>
<keyword evidence="2" id="KW-0812">Transmembrane</keyword>
<reference evidence="3" key="1">
    <citation type="journal article" date="2012" name="Nat. Commun.">
        <title>The genome of Prunus mume.</title>
        <authorList>
            <person name="Zhang Q."/>
            <person name="Chen W."/>
            <person name="Sun L."/>
            <person name="Zhao F."/>
            <person name="Huang B."/>
            <person name="Yang W."/>
            <person name="Tao Y."/>
            <person name="Wang J."/>
            <person name="Yuan Z."/>
            <person name="Fan G."/>
            <person name="Xing Z."/>
            <person name="Han C."/>
            <person name="Pan H."/>
            <person name="Zhong X."/>
            <person name="Shi W."/>
            <person name="Liang X."/>
            <person name="Du D."/>
            <person name="Sun F."/>
            <person name="Xu Z."/>
            <person name="Hao R."/>
            <person name="Lv T."/>
            <person name="Lv Y."/>
            <person name="Zheng Z."/>
            <person name="Sun M."/>
            <person name="Luo L."/>
            <person name="Cai M."/>
            <person name="Gao Y."/>
            <person name="Wang J."/>
            <person name="Yin Y."/>
            <person name="Xu X."/>
            <person name="Cheng T."/>
            <person name="Wang J."/>
        </authorList>
    </citation>
    <scope>NUCLEOTIDE SEQUENCE [LARGE SCALE GENOMIC DNA]</scope>
</reference>
<proteinExistence type="predicted"/>
<sequence>MLYMFPQKKRKEVFMPPKCQNLYIPQLPLSQHFPNPFPNLHFTQSMPNPKPPFPFLFAILFFFILPLIFSQNGEYVRFAEAGKRRVHITDDLDDVVDEEEDDTWKEWGKKSTPPSDFDPPPDLSKMDMSEIQAEMMKRHTGPAFGFVKLRLGVRRTRDTVAEIAMKWTKVLRTGALGVRFMGVDLNTIMFNMEQGQDMTELKEFVLNQPEAYEIKIGEQVFRRPGDPPLEEVVEKLQNEKKRVENESPAENNMHLKEEL</sequence>
<protein>
    <submittedName>
        <fullName evidence="4">Uncharacterized protein LOC103342775</fullName>
    </submittedName>
</protein>
<dbReference type="RefSeq" id="XP_008244650.1">
    <property type="nucleotide sequence ID" value="XM_008246428.1"/>
</dbReference>
<feature type="transmembrane region" description="Helical" evidence="2">
    <location>
        <begin position="53"/>
        <end position="69"/>
    </location>
</feature>
<organism evidence="3 4">
    <name type="scientific">Prunus mume</name>
    <name type="common">Japanese apricot</name>
    <name type="synonym">Armeniaca mume</name>
    <dbReference type="NCBI Taxonomy" id="102107"/>
    <lineage>
        <taxon>Eukaryota</taxon>
        <taxon>Viridiplantae</taxon>
        <taxon>Streptophyta</taxon>
        <taxon>Embryophyta</taxon>
        <taxon>Tracheophyta</taxon>
        <taxon>Spermatophyta</taxon>
        <taxon>Magnoliopsida</taxon>
        <taxon>eudicotyledons</taxon>
        <taxon>Gunneridae</taxon>
        <taxon>Pentapetalae</taxon>
        <taxon>rosids</taxon>
        <taxon>fabids</taxon>
        <taxon>Rosales</taxon>
        <taxon>Rosaceae</taxon>
        <taxon>Amygdaloideae</taxon>
        <taxon>Amygdaleae</taxon>
        <taxon>Prunus</taxon>
    </lineage>
</organism>
<dbReference type="Proteomes" id="UP000694861">
    <property type="component" value="Unplaced"/>
</dbReference>
<gene>
    <name evidence="4" type="primary">LOC103342775</name>
</gene>
<dbReference type="Pfam" id="PF10185">
    <property type="entry name" value="Mesd"/>
    <property type="match status" value="1"/>
</dbReference>
<feature type="region of interest" description="Disordered" evidence="1">
    <location>
        <begin position="238"/>
        <end position="259"/>
    </location>
</feature>
<name>A0ABM0PUG0_PRUMU</name>
<evidence type="ECO:0000313" key="3">
    <source>
        <dbReference type="Proteomes" id="UP000694861"/>
    </source>
</evidence>
<dbReference type="GeneID" id="103342775"/>
<keyword evidence="2" id="KW-0472">Membrane</keyword>
<evidence type="ECO:0000256" key="1">
    <source>
        <dbReference type="SAM" id="MobiDB-lite"/>
    </source>
</evidence>
<keyword evidence="2" id="KW-1133">Transmembrane helix</keyword>
<accession>A0ABM0PUG0</accession>
<keyword evidence="3" id="KW-1185">Reference proteome</keyword>
<dbReference type="PANTHER" id="PTHR36357">
    <property type="entry name" value="OS03G0148300 PROTEIN"/>
    <property type="match status" value="1"/>
</dbReference>
<dbReference type="InterPro" id="IPR019330">
    <property type="entry name" value="MESD"/>
</dbReference>
<evidence type="ECO:0000313" key="4">
    <source>
        <dbReference type="RefSeq" id="XP_008244650.1"/>
    </source>
</evidence>
<evidence type="ECO:0000256" key="2">
    <source>
        <dbReference type="SAM" id="Phobius"/>
    </source>
</evidence>
<feature type="region of interest" description="Disordered" evidence="1">
    <location>
        <begin position="97"/>
        <end position="122"/>
    </location>
</feature>